<keyword evidence="6" id="KW-0769">Symport</keyword>
<accession>A0A1Z4VRM5</accession>
<dbReference type="EMBL" id="AP018052">
    <property type="protein sequence ID" value="BAZ94072.1"/>
    <property type="molecule type" value="Genomic_DNA"/>
</dbReference>
<gene>
    <name evidence="8" type="ORF">FOKN1_1684</name>
</gene>
<dbReference type="InterPro" id="IPR000175">
    <property type="entry name" value="Na/ntran_symport"/>
</dbReference>
<dbReference type="GO" id="GO:0016020">
    <property type="term" value="C:membrane"/>
    <property type="evidence" value="ECO:0007669"/>
    <property type="project" value="UniProtKB-SubCell"/>
</dbReference>
<feature type="transmembrane region" description="Helical" evidence="7">
    <location>
        <begin position="96"/>
        <end position="121"/>
    </location>
</feature>
<evidence type="ECO:0000256" key="2">
    <source>
        <dbReference type="ARBA" id="ARBA00022448"/>
    </source>
</evidence>
<feature type="transmembrane region" description="Helical" evidence="7">
    <location>
        <begin position="12"/>
        <end position="33"/>
    </location>
</feature>
<dbReference type="SUPFAM" id="SSF161070">
    <property type="entry name" value="SNF-like"/>
    <property type="match status" value="1"/>
</dbReference>
<dbReference type="PANTHER" id="PTHR42948:SF1">
    <property type="entry name" value="TRANSPORTER"/>
    <property type="match status" value="1"/>
</dbReference>
<feature type="transmembrane region" description="Helical" evidence="7">
    <location>
        <begin position="352"/>
        <end position="372"/>
    </location>
</feature>
<dbReference type="RefSeq" id="WP_096366197.1">
    <property type="nucleotide sequence ID" value="NZ_AP018052.1"/>
</dbReference>
<keyword evidence="4 7" id="KW-1133">Transmembrane helix</keyword>
<organism evidence="8 9">
    <name type="scientific">Thiohalobacter thiocyanaticus</name>
    <dbReference type="NCBI Taxonomy" id="585455"/>
    <lineage>
        <taxon>Bacteria</taxon>
        <taxon>Pseudomonadati</taxon>
        <taxon>Pseudomonadota</taxon>
        <taxon>Gammaproteobacteria</taxon>
        <taxon>Thiohalobacterales</taxon>
        <taxon>Thiohalobacteraceae</taxon>
        <taxon>Thiohalobacter</taxon>
    </lineage>
</organism>
<evidence type="ECO:0000256" key="4">
    <source>
        <dbReference type="ARBA" id="ARBA00022989"/>
    </source>
</evidence>
<evidence type="ECO:0000256" key="5">
    <source>
        <dbReference type="ARBA" id="ARBA00023136"/>
    </source>
</evidence>
<feature type="transmembrane region" description="Helical" evidence="7">
    <location>
        <begin position="179"/>
        <end position="199"/>
    </location>
</feature>
<feature type="transmembrane region" description="Helical" evidence="7">
    <location>
        <begin position="45"/>
        <end position="65"/>
    </location>
</feature>
<name>A0A1Z4VRM5_9GAMM</name>
<feature type="transmembrane region" description="Helical" evidence="7">
    <location>
        <begin position="153"/>
        <end position="172"/>
    </location>
</feature>
<evidence type="ECO:0000256" key="6">
    <source>
        <dbReference type="RuleBase" id="RU003732"/>
    </source>
</evidence>
<sequence>MPARRTSIHGEWSSRLAFILAATGSAVGLGNIWRFPYVTGESGGGAFVILYLVCVAAIGLPVMMAEIMLGRRGRQSPINTMRTLAREEGRSPAWQYVGWLGMAAGFLILSFYSVIAGWTLAYALRTVSGVFNGATAEGVAAIFEEFISDPERLLAWHTIFMVMTTIVVSRGVKSGLEQAVRYLMPALFVLLVVMVGYAMNTGQFEQAVNYLFTPDFSKITSGVVLNAMGQAFFSLSLGMGAIMIYGSYLSHTASIPRTAAIIALMDTLVAILAGLAIFPLVFEYGLAPSAGPGLIFQTLPIAFGQMPGGALVGFLFFVLLVFAAWTSAISLVEPVVAWLVENRGMQRVKAAALTGLMAWLCGILALLSLNLWSGDARFTFFDKGFLDLFDWVTSNVMLPLGGLLISVFAAWIMTRESSRGELGLANGMGYTLWRVLVRYVTPVAIGLILLNKTGILTP</sequence>
<protein>
    <recommendedName>
        <fullName evidence="6">Transporter</fullName>
    </recommendedName>
</protein>
<evidence type="ECO:0000313" key="8">
    <source>
        <dbReference type="EMBL" id="BAZ94072.1"/>
    </source>
</evidence>
<dbReference type="PRINTS" id="PR00176">
    <property type="entry name" value="NANEUSMPORT"/>
</dbReference>
<evidence type="ECO:0000256" key="3">
    <source>
        <dbReference type="ARBA" id="ARBA00022692"/>
    </source>
</evidence>
<dbReference type="PROSITE" id="PS00610">
    <property type="entry name" value="NA_NEUROTRAN_SYMP_1"/>
    <property type="match status" value="1"/>
</dbReference>
<dbReference type="AlphaFoldDB" id="A0A1Z4VRM5"/>
<dbReference type="NCBIfam" id="NF037979">
    <property type="entry name" value="Na_transp"/>
    <property type="match status" value="1"/>
</dbReference>
<dbReference type="GO" id="GO:0015293">
    <property type="term" value="F:symporter activity"/>
    <property type="evidence" value="ECO:0007669"/>
    <property type="project" value="UniProtKB-KW"/>
</dbReference>
<proteinExistence type="inferred from homology"/>
<keyword evidence="2 6" id="KW-0813">Transport</keyword>
<comment type="subcellular location">
    <subcellularLocation>
        <location evidence="1">Membrane</location>
        <topology evidence="1">Multi-pass membrane protein</topology>
    </subcellularLocation>
</comment>
<feature type="transmembrane region" description="Helical" evidence="7">
    <location>
        <begin position="219"/>
        <end position="246"/>
    </location>
</feature>
<dbReference type="PANTHER" id="PTHR42948">
    <property type="entry name" value="TRANSPORTER"/>
    <property type="match status" value="1"/>
</dbReference>
<evidence type="ECO:0000256" key="1">
    <source>
        <dbReference type="ARBA" id="ARBA00004141"/>
    </source>
</evidence>
<dbReference type="PROSITE" id="PS50267">
    <property type="entry name" value="NA_NEUROTRAN_SYMP_3"/>
    <property type="match status" value="1"/>
</dbReference>
<reference evidence="8 9" key="1">
    <citation type="submission" date="2017-05" db="EMBL/GenBank/DDBJ databases">
        <title>Thiocyanate degradation by Thiohalobacter thiocyanaticus FOKN1.</title>
        <authorList>
            <person name="Oshiki M."/>
            <person name="Fukushima T."/>
            <person name="Kawano S."/>
            <person name="Nakagawa J."/>
        </authorList>
    </citation>
    <scope>NUCLEOTIDE SEQUENCE [LARGE SCALE GENOMIC DNA]</scope>
    <source>
        <strain evidence="8 9">FOKN1</strain>
    </source>
</reference>
<dbReference type="OrthoDB" id="9762833at2"/>
<keyword evidence="5 7" id="KW-0472">Membrane</keyword>
<dbReference type="Proteomes" id="UP000218765">
    <property type="component" value="Chromosome"/>
</dbReference>
<feature type="transmembrane region" description="Helical" evidence="7">
    <location>
        <begin position="432"/>
        <end position="450"/>
    </location>
</feature>
<keyword evidence="3 6" id="KW-0812">Transmembrane</keyword>
<evidence type="ECO:0000256" key="7">
    <source>
        <dbReference type="SAM" id="Phobius"/>
    </source>
</evidence>
<feature type="transmembrane region" description="Helical" evidence="7">
    <location>
        <begin position="392"/>
        <end position="412"/>
    </location>
</feature>
<evidence type="ECO:0000313" key="9">
    <source>
        <dbReference type="Proteomes" id="UP000218765"/>
    </source>
</evidence>
<feature type="transmembrane region" description="Helical" evidence="7">
    <location>
        <begin position="258"/>
        <end position="282"/>
    </location>
</feature>
<dbReference type="KEGG" id="ttc:FOKN1_1684"/>
<dbReference type="CDD" id="cd10336">
    <property type="entry name" value="SLC6sbd_Tyt1-Like"/>
    <property type="match status" value="1"/>
</dbReference>
<dbReference type="InterPro" id="IPR037272">
    <property type="entry name" value="SNS_sf"/>
</dbReference>
<comment type="similarity">
    <text evidence="6">Belongs to the sodium:neurotransmitter symporter (SNF) (TC 2.A.22) family.</text>
</comment>
<keyword evidence="9" id="KW-1185">Reference proteome</keyword>
<dbReference type="Pfam" id="PF00209">
    <property type="entry name" value="SNF"/>
    <property type="match status" value="2"/>
</dbReference>
<dbReference type="InterPro" id="IPR047218">
    <property type="entry name" value="YocR/YhdH-like"/>
</dbReference>